<proteinExistence type="predicted"/>
<dbReference type="InterPro" id="IPR036513">
    <property type="entry name" value="STAS_dom_sf"/>
</dbReference>
<gene>
    <name evidence="1" type="ORF">KDU71_01685</name>
</gene>
<sequence length="125" mass="14207">MRKPEIIHHDGKRIFYMDFTGIRSTPEVEALIKESKDYIRMQPEKSVITLTNIQGMHFNSEIKNAFSEFIGGNKAYVSHGAVVGLSGLQRIVYNGIMKITGRDIRSFETLDMAKDWLVSKDAVEV</sequence>
<organism evidence="1 2">
    <name type="scientific">Carboxylicivirga sediminis</name>
    <dbReference type="NCBI Taxonomy" id="2006564"/>
    <lineage>
        <taxon>Bacteria</taxon>
        <taxon>Pseudomonadati</taxon>
        <taxon>Bacteroidota</taxon>
        <taxon>Bacteroidia</taxon>
        <taxon>Marinilabiliales</taxon>
        <taxon>Marinilabiliaceae</taxon>
        <taxon>Carboxylicivirga</taxon>
    </lineage>
</organism>
<dbReference type="AlphaFoldDB" id="A0A941IX40"/>
<reference evidence="1" key="2">
    <citation type="submission" date="2021-04" db="EMBL/GenBank/DDBJ databases">
        <authorList>
            <person name="Zhang T."/>
            <person name="Zhang Y."/>
            <person name="Lu D."/>
            <person name="Zuo D."/>
            <person name="Du Z."/>
        </authorList>
    </citation>
    <scope>NUCLEOTIDE SEQUENCE</scope>
    <source>
        <strain evidence="1">JR1</strain>
    </source>
</reference>
<dbReference type="Proteomes" id="UP000679220">
    <property type="component" value="Unassembled WGS sequence"/>
</dbReference>
<comment type="caution">
    <text evidence="1">The sequence shown here is derived from an EMBL/GenBank/DDBJ whole genome shotgun (WGS) entry which is preliminary data.</text>
</comment>
<keyword evidence="2" id="KW-1185">Reference proteome</keyword>
<reference evidence="1" key="1">
    <citation type="journal article" date="2018" name="Int. J. Syst. Evol. Microbiol.">
        <title>Carboxylicivirga sediminis sp. nov., isolated from coastal sediment.</title>
        <authorList>
            <person name="Wang F.Q."/>
            <person name="Ren L.H."/>
            <person name="Zou R.J."/>
            <person name="Sun Y.Z."/>
            <person name="Liu X.J."/>
            <person name="Jiang F."/>
            <person name="Liu L.J."/>
        </authorList>
    </citation>
    <scope>NUCLEOTIDE SEQUENCE</scope>
    <source>
        <strain evidence="1">JR1</strain>
    </source>
</reference>
<evidence type="ECO:0000313" key="2">
    <source>
        <dbReference type="Proteomes" id="UP000679220"/>
    </source>
</evidence>
<accession>A0A941IX40</accession>
<protein>
    <recommendedName>
        <fullName evidence="3">STAS/SEC14 domain-containing protein</fullName>
    </recommendedName>
</protein>
<dbReference type="RefSeq" id="WP_212188153.1">
    <property type="nucleotide sequence ID" value="NZ_JAGTAR010000001.1"/>
</dbReference>
<dbReference type="EMBL" id="JAGTAR010000001">
    <property type="protein sequence ID" value="MBR8534252.1"/>
    <property type="molecule type" value="Genomic_DNA"/>
</dbReference>
<dbReference type="SUPFAM" id="SSF52091">
    <property type="entry name" value="SpoIIaa-like"/>
    <property type="match status" value="1"/>
</dbReference>
<evidence type="ECO:0000313" key="1">
    <source>
        <dbReference type="EMBL" id="MBR8534252.1"/>
    </source>
</evidence>
<name>A0A941IX40_9BACT</name>
<evidence type="ECO:0008006" key="3">
    <source>
        <dbReference type="Google" id="ProtNLM"/>
    </source>
</evidence>
<dbReference type="Gene3D" id="3.40.50.10600">
    <property type="entry name" value="SpoIIaa-like domains"/>
    <property type="match status" value="1"/>
</dbReference>
<dbReference type="InterPro" id="IPR038396">
    <property type="entry name" value="SpoIIAA-like_sf"/>
</dbReference>